<organism evidence="1 2">
    <name type="scientific">Platanthera guangdongensis</name>
    <dbReference type="NCBI Taxonomy" id="2320717"/>
    <lineage>
        <taxon>Eukaryota</taxon>
        <taxon>Viridiplantae</taxon>
        <taxon>Streptophyta</taxon>
        <taxon>Embryophyta</taxon>
        <taxon>Tracheophyta</taxon>
        <taxon>Spermatophyta</taxon>
        <taxon>Magnoliopsida</taxon>
        <taxon>Liliopsida</taxon>
        <taxon>Asparagales</taxon>
        <taxon>Orchidaceae</taxon>
        <taxon>Orchidoideae</taxon>
        <taxon>Orchideae</taxon>
        <taxon>Orchidinae</taxon>
        <taxon>Platanthera</taxon>
    </lineage>
</organism>
<sequence>MLPQFLFGKQACPTVTGRRRVVGDILRYWAGGLQYAALRHVPTTTSSLSSLQLVWRKLLDICPFHLCEPQIHR</sequence>
<evidence type="ECO:0000313" key="1">
    <source>
        <dbReference type="EMBL" id="KAK8964756.1"/>
    </source>
</evidence>
<gene>
    <name evidence="1" type="ORF">KSP40_PGU012093</name>
</gene>
<evidence type="ECO:0000313" key="2">
    <source>
        <dbReference type="Proteomes" id="UP001412067"/>
    </source>
</evidence>
<name>A0ABR2ML05_9ASPA</name>
<protein>
    <submittedName>
        <fullName evidence="1">Uncharacterized protein</fullName>
    </submittedName>
</protein>
<keyword evidence="2" id="KW-1185">Reference proteome</keyword>
<reference evidence="1 2" key="1">
    <citation type="journal article" date="2022" name="Nat. Plants">
        <title>Genomes of leafy and leafless Platanthera orchids illuminate the evolution of mycoheterotrophy.</title>
        <authorList>
            <person name="Li M.H."/>
            <person name="Liu K.W."/>
            <person name="Li Z."/>
            <person name="Lu H.C."/>
            <person name="Ye Q.L."/>
            <person name="Zhang D."/>
            <person name="Wang J.Y."/>
            <person name="Li Y.F."/>
            <person name="Zhong Z.M."/>
            <person name="Liu X."/>
            <person name="Yu X."/>
            <person name="Liu D.K."/>
            <person name="Tu X.D."/>
            <person name="Liu B."/>
            <person name="Hao Y."/>
            <person name="Liao X.Y."/>
            <person name="Jiang Y.T."/>
            <person name="Sun W.H."/>
            <person name="Chen J."/>
            <person name="Chen Y.Q."/>
            <person name="Ai Y."/>
            <person name="Zhai J.W."/>
            <person name="Wu S.S."/>
            <person name="Zhou Z."/>
            <person name="Hsiao Y.Y."/>
            <person name="Wu W.L."/>
            <person name="Chen Y.Y."/>
            <person name="Lin Y.F."/>
            <person name="Hsu J.L."/>
            <person name="Li C.Y."/>
            <person name="Wang Z.W."/>
            <person name="Zhao X."/>
            <person name="Zhong W.Y."/>
            <person name="Ma X.K."/>
            <person name="Ma L."/>
            <person name="Huang J."/>
            <person name="Chen G.Z."/>
            <person name="Huang M.Z."/>
            <person name="Huang L."/>
            <person name="Peng D.H."/>
            <person name="Luo Y.B."/>
            <person name="Zou S.Q."/>
            <person name="Chen S.P."/>
            <person name="Lan S."/>
            <person name="Tsai W.C."/>
            <person name="Van de Peer Y."/>
            <person name="Liu Z.J."/>
        </authorList>
    </citation>
    <scope>NUCLEOTIDE SEQUENCE [LARGE SCALE GENOMIC DNA]</scope>
    <source>
        <strain evidence="1">Lor288</strain>
    </source>
</reference>
<proteinExistence type="predicted"/>
<dbReference type="EMBL" id="JBBWWR010000006">
    <property type="protein sequence ID" value="KAK8964756.1"/>
    <property type="molecule type" value="Genomic_DNA"/>
</dbReference>
<accession>A0ABR2ML05</accession>
<comment type="caution">
    <text evidence="1">The sequence shown here is derived from an EMBL/GenBank/DDBJ whole genome shotgun (WGS) entry which is preliminary data.</text>
</comment>
<dbReference type="Proteomes" id="UP001412067">
    <property type="component" value="Unassembled WGS sequence"/>
</dbReference>